<keyword evidence="2" id="KW-1185">Reference proteome</keyword>
<sequence length="97" mass="10974">MWGSRFEWTTVWIPVAIRKGYPVHEASLGGPKSWEPAALPWCLSRAGGKANNGQQRRLENWKTFRSNIGERGREKPTNCKPYSPASLLLLLIVILVK</sequence>
<organism evidence="1 2">
    <name type="scientific">Galerina marginata (strain CBS 339.88)</name>
    <dbReference type="NCBI Taxonomy" id="685588"/>
    <lineage>
        <taxon>Eukaryota</taxon>
        <taxon>Fungi</taxon>
        <taxon>Dikarya</taxon>
        <taxon>Basidiomycota</taxon>
        <taxon>Agaricomycotina</taxon>
        <taxon>Agaricomycetes</taxon>
        <taxon>Agaricomycetidae</taxon>
        <taxon>Agaricales</taxon>
        <taxon>Agaricineae</taxon>
        <taxon>Strophariaceae</taxon>
        <taxon>Galerina</taxon>
    </lineage>
</organism>
<dbReference type="AlphaFoldDB" id="A0A067TXF2"/>
<dbReference type="EMBL" id="KL142368">
    <property type="protein sequence ID" value="KDR84669.1"/>
    <property type="molecule type" value="Genomic_DNA"/>
</dbReference>
<accession>A0A067TXF2</accession>
<dbReference type="Proteomes" id="UP000027222">
    <property type="component" value="Unassembled WGS sequence"/>
</dbReference>
<evidence type="ECO:0000313" key="1">
    <source>
        <dbReference type="EMBL" id="KDR84669.1"/>
    </source>
</evidence>
<protein>
    <submittedName>
        <fullName evidence="1">Uncharacterized protein</fullName>
    </submittedName>
</protein>
<dbReference type="HOGENOM" id="CLU_2346827_0_0_1"/>
<reference evidence="2" key="1">
    <citation type="journal article" date="2014" name="Proc. Natl. Acad. Sci. U.S.A.">
        <title>Extensive sampling of basidiomycete genomes demonstrates inadequacy of the white-rot/brown-rot paradigm for wood decay fungi.</title>
        <authorList>
            <person name="Riley R."/>
            <person name="Salamov A.A."/>
            <person name="Brown D.W."/>
            <person name="Nagy L.G."/>
            <person name="Floudas D."/>
            <person name="Held B.W."/>
            <person name="Levasseur A."/>
            <person name="Lombard V."/>
            <person name="Morin E."/>
            <person name="Otillar R."/>
            <person name="Lindquist E.A."/>
            <person name="Sun H."/>
            <person name="LaButti K.M."/>
            <person name="Schmutz J."/>
            <person name="Jabbour D."/>
            <person name="Luo H."/>
            <person name="Baker S.E."/>
            <person name="Pisabarro A.G."/>
            <person name="Walton J.D."/>
            <person name="Blanchette R.A."/>
            <person name="Henrissat B."/>
            <person name="Martin F."/>
            <person name="Cullen D."/>
            <person name="Hibbett D.S."/>
            <person name="Grigoriev I.V."/>
        </authorList>
    </citation>
    <scope>NUCLEOTIDE SEQUENCE [LARGE SCALE GENOMIC DNA]</scope>
    <source>
        <strain evidence="2">CBS 339.88</strain>
    </source>
</reference>
<proteinExistence type="predicted"/>
<gene>
    <name evidence="1" type="ORF">GALMADRAFT_720426</name>
</gene>
<evidence type="ECO:0000313" key="2">
    <source>
        <dbReference type="Proteomes" id="UP000027222"/>
    </source>
</evidence>
<name>A0A067TXF2_GALM3</name>